<dbReference type="PANTHER" id="PTHR43177:SF3">
    <property type="entry name" value="PROTEIN NRFC HOMOLOG"/>
    <property type="match status" value="1"/>
</dbReference>
<dbReference type="CDD" id="cd10551">
    <property type="entry name" value="PsrB"/>
    <property type="match status" value="1"/>
</dbReference>
<dbReference type="GO" id="GO:0046872">
    <property type="term" value="F:metal ion binding"/>
    <property type="evidence" value="ECO:0007669"/>
    <property type="project" value="UniProtKB-KW"/>
</dbReference>
<dbReference type="InterPro" id="IPR017896">
    <property type="entry name" value="4Fe4S_Fe-S-bd"/>
</dbReference>
<dbReference type="InterPro" id="IPR050954">
    <property type="entry name" value="ET_IronSulfur_Cluster-Binding"/>
</dbReference>
<dbReference type="Pfam" id="PF13247">
    <property type="entry name" value="Fer4_11"/>
    <property type="match status" value="1"/>
</dbReference>
<keyword evidence="1" id="KW-0004">4Fe-4S</keyword>
<dbReference type="PROSITE" id="PS00198">
    <property type="entry name" value="4FE4S_FER_1"/>
    <property type="match status" value="1"/>
</dbReference>
<proteinExistence type="predicted"/>
<comment type="caution">
    <text evidence="6">The sequence shown here is derived from an EMBL/GenBank/DDBJ whole genome shotgun (WGS) entry which is preliminary data.</text>
</comment>
<keyword evidence="2" id="KW-0479">Metal-binding</keyword>
<keyword evidence="3" id="KW-0408">Iron</keyword>
<dbReference type="GO" id="GO:0051539">
    <property type="term" value="F:4 iron, 4 sulfur cluster binding"/>
    <property type="evidence" value="ECO:0007669"/>
    <property type="project" value="UniProtKB-KW"/>
</dbReference>
<name>A0A6L8Q4Y1_9ACTN</name>
<dbReference type="EMBL" id="VJNE01000013">
    <property type="protein sequence ID" value="MZG28370.1"/>
    <property type="molecule type" value="Genomic_DNA"/>
</dbReference>
<evidence type="ECO:0000256" key="2">
    <source>
        <dbReference type="ARBA" id="ARBA00022723"/>
    </source>
</evidence>
<feature type="domain" description="4Fe-4S ferredoxin-type" evidence="5">
    <location>
        <begin position="49"/>
        <end position="80"/>
    </location>
</feature>
<feature type="domain" description="4Fe-4S ferredoxin-type" evidence="5">
    <location>
        <begin position="3"/>
        <end position="33"/>
    </location>
</feature>
<sequence length="195" mass="21474">MAKGLLINLDRCTGCDSCIVACKLENQLPLGSFYNKVIAIGPTGTFPDVEKYWLPSQCQQCENPHCVAVCPTGASYRDPKTGYVLIDKDKCIGCQYCLYGCPYGVRQMDEEHGVAQKCTLCSQITADGSDVPACVHNCNCGARFFGDYDDPDSDVCREMAKYSQDCIHALPDLGNAKPLTRYILSPKFASWKELI</sequence>
<dbReference type="InterPro" id="IPR017900">
    <property type="entry name" value="4Fe4S_Fe_S_CS"/>
</dbReference>
<reference evidence="6 7" key="1">
    <citation type="submission" date="2019-07" db="EMBL/GenBank/DDBJ databases">
        <title>Draft genome sequence of Adlercreutzia equolifaciens IPLA 37004, a human intestinal strain that does not produces equol from daidzein.</title>
        <authorList>
            <person name="Vazquez L."/>
            <person name="Florez A.B."/>
            <person name="Mayo B."/>
        </authorList>
    </citation>
    <scope>NUCLEOTIDE SEQUENCE [LARGE SCALE GENOMIC DNA]</scope>
    <source>
        <strain evidence="6 7">IPLA 37004</strain>
    </source>
</reference>
<evidence type="ECO:0000313" key="7">
    <source>
        <dbReference type="Proteomes" id="UP000472380"/>
    </source>
</evidence>
<dbReference type="PROSITE" id="PS51379">
    <property type="entry name" value="4FE4S_FER_2"/>
    <property type="match status" value="3"/>
</dbReference>
<evidence type="ECO:0000256" key="3">
    <source>
        <dbReference type="ARBA" id="ARBA00023004"/>
    </source>
</evidence>
<evidence type="ECO:0000256" key="4">
    <source>
        <dbReference type="ARBA" id="ARBA00023014"/>
    </source>
</evidence>
<feature type="domain" description="4Fe-4S ferredoxin-type" evidence="5">
    <location>
        <begin position="82"/>
        <end position="111"/>
    </location>
</feature>
<evidence type="ECO:0000313" key="6">
    <source>
        <dbReference type="EMBL" id="MZG28370.1"/>
    </source>
</evidence>
<dbReference type="Gene3D" id="3.30.70.20">
    <property type="match status" value="2"/>
</dbReference>
<dbReference type="SUPFAM" id="SSF54862">
    <property type="entry name" value="4Fe-4S ferredoxins"/>
    <property type="match status" value="1"/>
</dbReference>
<evidence type="ECO:0000259" key="5">
    <source>
        <dbReference type="PROSITE" id="PS51379"/>
    </source>
</evidence>
<dbReference type="PANTHER" id="PTHR43177">
    <property type="entry name" value="PROTEIN NRFC"/>
    <property type="match status" value="1"/>
</dbReference>
<evidence type="ECO:0000256" key="1">
    <source>
        <dbReference type="ARBA" id="ARBA00022485"/>
    </source>
</evidence>
<dbReference type="RefSeq" id="WP_161127960.1">
    <property type="nucleotide sequence ID" value="NZ_CBCTOK010000015.1"/>
</dbReference>
<dbReference type="Proteomes" id="UP000472380">
    <property type="component" value="Unassembled WGS sequence"/>
</dbReference>
<organism evidence="6 7">
    <name type="scientific">Adlercreutzia equolifaciens</name>
    <dbReference type="NCBI Taxonomy" id="446660"/>
    <lineage>
        <taxon>Bacteria</taxon>
        <taxon>Bacillati</taxon>
        <taxon>Actinomycetota</taxon>
        <taxon>Coriobacteriia</taxon>
        <taxon>Eggerthellales</taxon>
        <taxon>Eggerthellaceae</taxon>
        <taxon>Adlercreutzia</taxon>
    </lineage>
</organism>
<keyword evidence="4" id="KW-0411">Iron-sulfur</keyword>
<dbReference type="AlphaFoldDB" id="A0A6L8Q4Y1"/>
<accession>A0A6L8Q4Y1</accession>
<protein>
    <submittedName>
        <fullName evidence="6">4Fe-4S dicluster domain-containing protein</fullName>
    </submittedName>
</protein>
<gene>
    <name evidence="6" type="ORF">FM068_07180</name>
</gene>